<reference evidence="1 2" key="1">
    <citation type="submission" date="2024-09" db="EMBL/GenBank/DDBJ databases">
        <title>Aeromonas strains Genome sequencing and assembly.</title>
        <authorList>
            <person name="Hu X."/>
            <person name="Tang B."/>
        </authorList>
    </citation>
    <scope>NUCLEOTIDE SEQUENCE [LARGE SCALE GENOMIC DNA]</scope>
    <source>
        <strain evidence="1 2">NB23SCDHY001</strain>
    </source>
</reference>
<dbReference type="GeneID" id="97221768"/>
<dbReference type="EMBL" id="JBGXBU010000008">
    <property type="protein sequence ID" value="MFM4894485.1"/>
    <property type="molecule type" value="Genomic_DNA"/>
</dbReference>
<dbReference type="NCBIfam" id="TIGR03853">
    <property type="entry name" value="matur_matur"/>
    <property type="match status" value="1"/>
</dbReference>
<evidence type="ECO:0000313" key="2">
    <source>
        <dbReference type="Proteomes" id="UP001630969"/>
    </source>
</evidence>
<sequence length="81" mass="8981">MSDSIHGHEVMEMMLARGGQFSEESLKSAMAARFGAQARYHTCSARDLDADGLIALLRARGKFVEDEQGFQTRADRICHHG</sequence>
<evidence type="ECO:0000313" key="1">
    <source>
        <dbReference type="EMBL" id="MFM4894485.1"/>
    </source>
</evidence>
<protein>
    <submittedName>
        <fullName evidence="1">YecH family metal-binding protein</fullName>
    </submittedName>
</protein>
<proteinExistence type="predicted"/>
<organism evidence="1 2">
    <name type="scientific">Aeromonas bivalvium</name>
    <dbReference type="NCBI Taxonomy" id="440079"/>
    <lineage>
        <taxon>Bacteria</taxon>
        <taxon>Pseudomonadati</taxon>
        <taxon>Pseudomonadota</taxon>
        <taxon>Gammaproteobacteria</taxon>
        <taxon>Aeromonadales</taxon>
        <taxon>Aeromonadaceae</taxon>
        <taxon>Aeromonas</taxon>
    </lineage>
</organism>
<dbReference type="Proteomes" id="UP001630969">
    <property type="component" value="Unassembled WGS sequence"/>
</dbReference>
<accession>A0ABW9GTL6</accession>
<name>A0ABW9GTL6_9GAMM</name>
<comment type="caution">
    <text evidence="1">The sequence shown here is derived from an EMBL/GenBank/DDBJ whole genome shotgun (WGS) entry which is preliminary data.</text>
</comment>
<dbReference type="RefSeq" id="WP_042000541.1">
    <property type="nucleotide sequence ID" value="NZ_CDBT01000056.1"/>
</dbReference>
<dbReference type="InterPro" id="IPR019620">
    <property type="entry name" value="Metal-bd_prot_put"/>
</dbReference>
<keyword evidence="2" id="KW-1185">Reference proteome</keyword>
<dbReference type="Pfam" id="PF10678">
    <property type="entry name" value="DUF2492"/>
    <property type="match status" value="1"/>
</dbReference>
<gene>
    <name evidence="1" type="ORF">ACEUDJ_16680</name>
</gene>